<keyword evidence="3" id="KW-1185">Reference proteome</keyword>
<dbReference type="Proteomes" id="UP001642540">
    <property type="component" value="Unassembled WGS sequence"/>
</dbReference>
<feature type="chain" id="PRO_5045548394" evidence="1">
    <location>
        <begin position="18"/>
        <end position="157"/>
    </location>
</feature>
<comment type="caution">
    <text evidence="2">The sequence shown here is derived from an EMBL/GenBank/DDBJ whole genome shotgun (WGS) entry which is preliminary data.</text>
</comment>
<keyword evidence="1" id="KW-0732">Signal</keyword>
<sequence>MSNRWLVVLVLVMGVICSVNVANKEHDDFIRQDYANTLPHIIAMSLMAGSEDDSTKRKSYTSSDGSKLYIINEINPFVNSRSDAIQFIEIKASPPPGARRFKAKLMQIVLTAYSLKMVLVLFNLVDRQIPENGLFVLTSQEQGDKKVHIAGAFEMES</sequence>
<gene>
    <name evidence="2" type="ORF">ODALV1_LOCUS6082</name>
</gene>
<feature type="signal peptide" evidence="1">
    <location>
        <begin position="1"/>
        <end position="17"/>
    </location>
</feature>
<dbReference type="EMBL" id="CAXLJM020000019">
    <property type="protein sequence ID" value="CAL8085344.1"/>
    <property type="molecule type" value="Genomic_DNA"/>
</dbReference>
<evidence type="ECO:0000313" key="2">
    <source>
        <dbReference type="EMBL" id="CAL8085344.1"/>
    </source>
</evidence>
<protein>
    <submittedName>
        <fullName evidence="2">Uncharacterized protein</fullName>
    </submittedName>
</protein>
<name>A0ABP1Q7F7_9HEXA</name>
<reference evidence="2 3" key="1">
    <citation type="submission" date="2024-08" db="EMBL/GenBank/DDBJ databases">
        <authorList>
            <person name="Cucini C."/>
            <person name="Frati F."/>
        </authorList>
    </citation>
    <scope>NUCLEOTIDE SEQUENCE [LARGE SCALE GENOMIC DNA]</scope>
</reference>
<evidence type="ECO:0000256" key="1">
    <source>
        <dbReference type="SAM" id="SignalP"/>
    </source>
</evidence>
<evidence type="ECO:0000313" key="3">
    <source>
        <dbReference type="Proteomes" id="UP001642540"/>
    </source>
</evidence>
<organism evidence="2 3">
    <name type="scientific">Orchesella dallaii</name>
    <dbReference type="NCBI Taxonomy" id="48710"/>
    <lineage>
        <taxon>Eukaryota</taxon>
        <taxon>Metazoa</taxon>
        <taxon>Ecdysozoa</taxon>
        <taxon>Arthropoda</taxon>
        <taxon>Hexapoda</taxon>
        <taxon>Collembola</taxon>
        <taxon>Entomobryomorpha</taxon>
        <taxon>Entomobryoidea</taxon>
        <taxon>Orchesellidae</taxon>
        <taxon>Orchesellinae</taxon>
        <taxon>Orchesella</taxon>
    </lineage>
</organism>
<accession>A0ABP1Q7F7</accession>
<proteinExistence type="predicted"/>